<dbReference type="Proteomes" id="UP000224634">
    <property type="component" value="Unassembled WGS sequence"/>
</dbReference>
<evidence type="ECO:0000313" key="3">
    <source>
        <dbReference type="Proteomes" id="UP000224634"/>
    </source>
</evidence>
<feature type="compositionally biased region" description="Basic and acidic residues" evidence="1">
    <location>
        <begin position="61"/>
        <end position="76"/>
    </location>
</feature>
<feature type="region of interest" description="Disordered" evidence="1">
    <location>
        <begin position="468"/>
        <end position="504"/>
    </location>
</feature>
<name>A0A2B7Z1P1_POLH7</name>
<comment type="caution">
    <text evidence="2">The sequence shown here is derived from an EMBL/GenBank/DDBJ whole genome shotgun (WGS) entry which is preliminary data.</text>
</comment>
<feature type="compositionally biased region" description="Polar residues" evidence="1">
    <location>
        <begin position="475"/>
        <end position="498"/>
    </location>
</feature>
<feature type="compositionally biased region" description="Low complexity" evidence="1">
    <location>
        <begin position="569"/>
        <end position="580"/>
    </location>
</feature>
<feature type="region of interest" description="Disordered" evidence="1">
    <location>
        <begin position="810"/>
        <end position="863"/>
    </location>
</feature>
<feature type="region of interest" description="Disordered" evidence="1">
    <location>
        <begin position="409"/>
        <end position="439"/>
    </location>
</feature>
<feature type="region of interest" description="Disordered" evidence="1">
    <location>
        <begin position="192"/>
        <end position="259"/>
    </location>
</feature>
<feature type="region of interest" description="Disordered" evidence="1">
    <location>
        <begin position="733"/>
        <end position="784"/>
    </location>
</feature>
<dbReference type="EMBL" id="PDNA01000006">
    <property type="protein sequence ID" value="PGH27515.1"/>
    <property type="molecule type" value="Genomic_DNA"/>
</dbReference>
<feature type="region of interest" description="Disordered" evidence="1">
    <location>
        <begin position="1"/>
        <end position="76"/>
    </location>
</feature>
<feature type="region of interest" description="Disordered" evidence="1">
    <location>
        <begin position="630"/>
        <end position="676"/>
    </location>
</feature>
<feature type="compositionally biased region" description="Basic residues" evidence="1">
    <location>
        <begin position="545"/>
        <end position="557"/>
    </location>
</feature>
<accession>A0A2B7Z1P1</accession>
<feature type="region of interest" description="Disordered" evidence="1">
    <location>
        <begin position="107"/>
        <end position="144"/>
    </location>
</feature>
<dbReference type="OrthoDB" id="4226789at2759"/>
<feature type="compositionally biased region" description="Polar residues" evidence="1">
    <location>
        <begin position="843"/>
        <end position="856"/>
    </location>
</feature>
<protein>
    <submittedName>
        <fullName evidence="2">Uncharacterized protein</fullName>
    </submittedName>
</protein>
<proteinExistence type="predicted"/>
<feature type="compositionally biased region" description="Basic and acidic residues" evidence="1">
    <location>
        <begin position="647"/>
        <end position="656"/>
    </location>
</feature>
<evidence type="ECO:0000256" key="1">
    <source>
        <dbReference type="SAM" id="MobiDB-lite"/>
    </source>
</evidence>
<feature type="compositionally biased region" description="Polar residues" evidence="1">
    <location>
        <begin position="126"/>
        <end position="138"/>
    </location>
</feature>
<gene>
    <name evidence="2" type="ORF">AJ80_00756</name>
</gene>
<reference evidence="2 3" key="1">
    <citation type="submission" date="2017-10" db="EMBL/GenBank/DDBJ databases">
        <title>Comparative genomics in systemic dimorphic fungi from Ajellomycetaceae.</title>
        <authorList>
            <person name="Munoz J.F."/>
            <person name="Mcewen J.G."/>
            <person name="Clay O.K."/>
            <person name="Cuomo C.A."/>
        </authorList>
    </citation>
    <scope>NUCLEOTIDE SEQUENCE [LARGE SCALE GENOMIC DNA]</scope>
    <source>
        <strain evidence="2 3">UAMH7299</strain>
    </source>
</reference>
<feature type="compositionally biased region" description="Basic and acidic residues" evidence="1">
    <location>
        <begin position="558"/>
        <end position="568"/>
    </location>
</feature>
<feature type="compositionally biased region" description="Polar residues" evidence="1">
    <location>
        <begin position="421"/>
        <end position="439"/>
    </location>
</feature>
<feature type="region of interest" description="Disordered" evidence="1">
    <location>
        <begin position="535"/>
        <end position="595"/>
    </location>
</feature>
<feature type="compositionally biased region" description="Polar residues" evidence="1">
    <location>
        <begin position="821"/>
        <end position="834"/>
    </location>
</feature>
<sequence length="885" mass="96431">MVVMPCPRIHRSKKPESSSGDALFVNDQDGATATGQPATSPSNLGEERLVLENIFRPLTPQRDEMNKSSGRQEQRLPRLDIIRPDFVREKGSRLSLVALSNRIRRRLSRESQASRRISKPVDQRVASPSSTGVENTPQHPDVSVDIIGGDTISDTGYDSDARFILTPQITQRVASSPTSILSRLRRKRLSAIESGGTASNEASPSIPHFRSRAADADNGGLAVADQPVPRDGLSVFGGSNEKGQQSSSSGRLRRSSSTRFSSDELPRLVIPKSRSFNSAIPGYAPGWHSTEFPLHIERYGRCSLAIDAVAPAASPRVGPPANLFDAPACSLDQFPQTPNPASFVFSTATSRDFQLVAQQSLNARGLPIFGPSASAPSTTISHSVTASPDPLYSSKRASSIYSTRTNNLASSISPIRGGSSDYGSPTSTKAELSSESGVNNAQTITAPQPVLTKLDPKSMKRRSRFVEDFPGLFPNTPNDSQTQGQDTLGTRASRTRSASDGWLSRGKRQGYGYTFVSQGEEEAMVLWERAVKAHANQMMPESSRRNSRNIFRRKRKSSQKDVNHHQSQDDSVSVISTSTSEVPQQEPTCPSIGDVPVGSPVLLPKKTSPANNCGRAVSLWARFPSHTRAERNASAGRSDDVASQDFDSIRSQRNDSDNQSLCLTKSRQSDTRSYRKKGKRFIKQWVRLHRYNSLSRRRHKAGQRALTSMSEQSRCPERELIVGGRIGYRSLEGLGGVEQESKRHSHQPREREGPSLAGPASLAEGPNHHTQELSGEQVANPTCDEDMDTSIEAYTAEAWSQLYHDCLETLSDQADGGPDSGNASRHTATANSPNRKGEDQRDLTASSSTDLRGSTTEFKEQQLANEIGARNNLLEMVEDAWGGGT</sequence>
<feature type="compositionally biased region" description="Polar residues" evidence="1">
    <location>
        <begin position="657"/>
        <end position="666"/>
    </location>
</feature>
<keyword evidence="3" id="KW-1185">Reference proteome</keyword>
<evidence type="ECO:0000313" key="2">
    <source>
        <dbReference type="EMBL" id="PGH27515.1"/>
    </source>
</evidence>
<feature type="compositionally biased region" description="Polar residues" evidence="1">
    <location>
        <begin position="29"/>
        <end position="43"/>
    </location>
</feature>
<dbReference type="AlphaFoldDB" id="A0A2B7Z1P1"/>
<feature type="compositionally biased region" description="Basic and acidic residues" evidence="1">
    <location>
        <begin position="739"/>
        <end position="753"/>
    </location>
</feature>
<organism evidence="2 3">
    <name type="scientific">Polytolypa hystricis (strain UAMH7299)</name>
    <dbReference type="NCBI Taxonomy" id="1447883"/>
    <lineage>
        <taxon>Eukaryota</taxon>
        <taxon>Fungi</taxon>
        <taxon>Dikarya</taxon>
        <taxon>Ascomycota</taxon>
        <taxon>Pezizomycotina</taxon>
        <taxon>Eurotiomycetes</taxon>
        <taxon>Eurotiomycetidae</taxon>
        <taxon>Onygenales</taxon>
        <taxon>Onygenales incertae sedis</taxon>
        <taxon>Polytolypa</taxon>
    </lineage>
</organism>